<dbReference type="InterPro" id="IPR013320">
    <property type="entry name" value="ConA-like_dom_sf"/>
</dbReference>
<dbReference type="EMBL" id="JBHUOP010000003">
    <property type="protein sequence ID" value="MFD2840482.1"/>
    <property type="molecule type" value="Genomic_DNA"/>
</dbReference>
<comment type="caution">
    <text evidence="1">The sequence shown here is derived from an EMBL/GenBank/DDBJ whole genome shotgun (WGS) entry which is preliminary data.</text>
</comment>
<protein>
    <submittedName>
        <fullName evidence="1">DUF1349 domain-containing protein</fullName>
    </submittedName>
</protein>
<evidence type="ECO:0000313" key="1">
    <source>
        <dbReference type="EMBL" id="MFD2840482.1"/>
    </source>
</evidence>
<dbReference type="SUPFAM" id="SSF49899">
    <property type="entry name" value="Concanavalin A-like lectins/glucanases"/>
    <property type="match status" value="1"/>
</dbReference>
<reference evidence="2" key="1">
    <citation type="journal article" date="2019" name="Int. J. Syst. Evol. Microbiol.">
        <title>The Global Catalogue of Microorganisms (GCM) 10K type strain sequencing project: providing services to taxonomists for standard genome sequencing and annotation.</title>
        <authorList>
            <consortium name="The Broad Institute Genomics Platform"/>
            <consortium name="The Broad Institute Genome Sequencing Center for Infectious Disease"/>
            <person name="Wu L."/>
            <person name="Ma J."/>
        </authorList>
    </citation>
    <scope>NUCLEOTIDE SEQUENCE [LARGE SCALE GENOMIC DNA]</scope>
    <source>
        <strain evidence="2">KCTC 33576</strain>
    </source>
</reference>
<accession>A0ABW5XF47</accession>
<dbReference type="Proteomes" id="UP001597391">
    <property type="component" value="Unassembled WGS sequence"/>
</dbReference>
<dbReference type="Gene3D" id="2.60.120.200">
    <property type="match status" value="1"/>
</dbReference>
<dbReference type="PANTHER" id="PTHR35332">
    <property type="entry name" value="REGULATION OF ENOLASE PROTEIN 1"/>
    <property type="match status" value="1"/>
</dbReference>
<evidence type="ECO:0000313" key="2">
    <source>
        <dbReference type="Proteomes" id="UP001597391"/>
    </source>
</evidence>
<organism evidence="1 2">
    <name type="scientific">Populibacterium corticicola</name>
    <dbReference type="NCBI Taxonomy" id="1812826"/>
    <lineage>
        <taxon>Bacteria</taxon>
        <taxon>Bacillati</taxon>
        <taxon>Actinomycetota</taxon>
        <taxon>Actinomycetes</taxon>
        <taxon>Micrococcales</taxon>
        <taxon>Jonesiaceae</taxon>
        <taxon>Populibacterium</taxon>
    </lineage>
</organism>
<dbReference type="PANTHER" id="PTHR35332:SF2">
    <property type="entry name" value="REGULATION OF ENOLASE PROTEIN 1"/>
    <property type="match status" value="1"/>
</dbReference>
<gene>
    <name evidence="1" type="ORF">ACFSYH_07840</name>
</gene>
<sequence length="202" mass="21996">MVAVAGVPFPLELSEQWEWTIGEHGVSAVAKPHSDVFIDPSGDGSVAPSNLSAVRLMGQAPDGDFIFSARVEVGFASTFDAGVLMLWLNEKNWAKLCFEYSPQGQPMVVSVVARDVADDANGMLISDNHVWLRIARKGAIWTFHSSTDGVSWSFARAFVLDIPDTQPHIGFEVQSPMGPGCPVEFTDVVFEQRSLDQLRNGS</sequence>
<dbReference type="Pfam" id="PF07081">
    <property type="entry name" value="DUF1349"/>
    <property type="match status" value="1"/>
</dbReference>
<keyword evidence="2" id="KW-1185">Reference proteome</keyword>
<dbReference type="RefSeq" id="WP_377466335.1">
    <property type="nucleotide sequence ID" value="NZ_JBHUOP010000003.1"/>
</dbReference>
<proteinExistence type="predicted"/>
<name>A0ABW5XF47_9MICO</name>
<dbReference type="InterPro" id="IPR009784">
    <property type="entry name" value="DUF1349"/>
</dbReference>